<evidence type="ECO:0000313" key="5">
    <source>
        <dbReference type="Proteomes" id="UP000580681"/>
    </source>
</evidence>
<feature type="coiled-coil region" evidence="2">
    <location>
        <begin position="74"/>
        <end position="152"/>
    </location>
</feature>
<name>A0A7K4V8H4_9EMBE</name>
<evidence type="ECO:0000256" key="2">
    <source>
        <dbReference type="SAM" id="Coils"/>
    </source>
</evidence>
<dbReference type="InterPro" id="IPR004882">
    <property type="entry name" value="Luc7-rel"/>
</dbReference>
<evidence type="ECO:0000256" key="3">
    <source>
        <dbReference type="SAM" id="MobiDB-lite"/>
    </source>
</evidence>
<dbReference type="EMBL" id="VYZJ01000273">
    <property type="protein sequence ID" value="NWR18430.1"/>
    <property type="molecule type" value="Genomic_DNA"/>
</dbReference>
<dbReference type="GO" id="GO:0006376">
    <property type="term" value="P:mRNA splice site recognition"/>
    <property type="evidence" value="ECO:0007669"/>
    <property type="project" value="InterPro"/>
</dbReference>
<dbReference type="AlphaFoldDB" id="A0A7K4V8H4"/>
<proteinExistence type="inferred from homology"/>
<dbReference type="Pfam" id="PF03194">
    <property type="entry name" value="LUC7"/>
    <property type="match status" value="1"/>
</dbReference>
<dbReference type="PANTHER" id="PTHR12375">
    <property type="entry name" value="RNA-BINDING PROTEIN LUC7-RELATED"/>
    <property type="match status" value="1"/>
</dbReference>
<protein>
    <submittedName>
        <fullName evidence="4">LUC7 protein</fullName>
    </submittedName>
</protein>
<organism evidence="4 5">
    <name type="scientific">Emberiza fucata</name>
    <dbReference type="NCBI Taxonomy" id="337179"/>
    <lineage>
        <taxon>Eukaryota</taxon>
        <taxon>Metazoa</taxon>
        <taxon>Chordata</taxon>
        <taxon>Craniata</taxon>
        <taxon>Vertebrata</taxon>
        <taxon>Euteleostomi</taxon>
        <taxon>Archelosauria</taxon>
        <taxon>Archosauria</taxon>
        <taxon>Dinosauria</taxon>
        <taxon>Saurischia</taxon>
        <taxon>Theropoda</taxon>
        <taxon>Coelurosauria</taxon>
        <taxon>Aves</taxon>
        <taxon>Neognathae</taxon>
        <taxon>Neoaves</taxon>
        <taxon>Telluraves</taxon>
        <taxon>Australaves</taxon>
        <taxon>Passeriformes</taxon>
        <taxon>Passeroidea</taxon>
        <taxon>Fringillidae</taxon>
        <taxon>Emberizinae</taxon>
        <taxon>Emberizini</taxon>
        <taxon>Emberiza</taxon>
    </lineage>
</organism>
<feature type="region of interest" description="Disordered" evidence="3">
    <location>
        <begin position="234"/>
        <end position="363"/>
    </location>
</feature>
<keyword evidence="2" id="KW-0175">Coiled coil</keyword>
<feature type="compositionally biased region" description="Basic and acidic residues" evidence="3">
    <location>
        <begin position="303"/>
        <end position="363"/>
    </location>
</feature>
<sequence length="363" mass="42378">GDTTRQRIKFSDDRVCKSHLLNCCPHDVLSGTRMDLGECLKVHDLALRADYEIASKDQDFFFELDAMDHLQSFIADCDRRTEVAKKRLAETQEEISAEVAAKAERVHELNEEIGKLLAKVEQLGADGNVEESQKVMDEVEKARVKKREAEEVYRNSMPASSFQQQKLRVCEVCSAYLGLHDNDRRLADHFGGKLHLGFIEIREKLEELRSVQCSQHSGESGWVRAVCAVSPLCSRSRSRDRRRHRSRSASRERKRRTRSKSREKRHRHRSRSASRSRSRSHHRSRHSSRERSRERSSKKRSSKERSSRDKERSRDRDRTSRDKDRSSRERSPRDFKDKKRSYESANGRSEEPRSSEEREAGEI</sequence>
<comment type="similarity">
    <text evidence="1">Belongs to the Luc7 family.</text>
</comment>
<dbReference type="GO" id="GO:0005685">
    <property type="term" value="C:U1 snRNP"/>
    <property type="evidence" value="ECO:0007669"/>
    <property type="project" value="InterPro"/>
</dbReference>
<dbReference type="GO" id="GO:0003729">
    <property type="term" value="F:mRNA binding"/>
    <property type="evidence" value="ECO:0007669"/>
    <property type="project" value="InterPro"/>
</dbReference>
<dbReference type="Proteomes" id="UP000580681">
    <property type="component" value="Unassembled WGS sequence"/>
</dbReference>
<feature type="compositionally biased region" description="Basic residues" evidence="3">
    <location>
        <begin position="236"/>
        <end position="286"/>
    </location>
</feature>
<gene>
    <name evidence="4" type="primary">Usp106_0</name>
    <name evidence="4" type="ORF">EMBFUC_R08851</name>
</gene>
<comment type="caution">
    <text evidence="4">The sequence shown here is derived from an EMBL/GenBank/DDBJ whole genome shotgun (WGS) entry which is preliminary data.</text>
</comment>
<reference evidence="4 5" key="1">
    <citation type="submission" date="2019-09" db="EMBL/GenBank/DDBJ databases">
        <title>Bird 10,000 Genomes (B10K) Project - Family phase.</title>
        <authorList>
            <person name="Zhang G."/>
        </authorList>
    </citation>
    <scope>NUCLEOTIDE SEQUENCE [LARGE SCALE GENOMIC DNA]</scope>
    <source>
        <strain evidence="4">B10K-DU-015-11</strain>
        <tissue evidence="4">Mixed tissue sample</tissue>
    </source>
</reference>
<accession>A0A7K4V8H4</accession>
<evidence type="ECO:0000256" key="1">
    <source>
        <dbReference type="ARBA" id="ARBA00005655"/>
    </source>
</evidence>
<keyword evidence="5" id="KW-1185">Reference proteome</keyword>
<feature type="non-terminal residue" evidence="4">
    <location>
        <position position="1"/>
    </location>
</feature>
<evidence type="ECO:0000313" key="4">
    <source>
        <dbReference type="EMBL" id="NWR18430.1"/>
    </source>
</evidence>
<feature type="non-terminal residue" evidence="4">
    <location>
        <position position="363"/>
    </location>
</feature>